<dbReference type="KEGG" id="cwa:CwatDRAFT_4218"/>
<name>Q4C4N6_CROWT</name>
<gene>
    <name evidence="1" type="ORF">CwatDRAFT_4218</name>
</gene>
<sequence length="201" mass="22921">MNHNNRNPVLLIHGIYNTSAKFNRMTKYLTNLGWEVHRLSLNPNNGNGHLEQLAQQVDNYVNNNFFPKQPIDLVGFSMGGLVTRYYLQRLGGIKKVQRYINISAPNNGTMTAYVLPNPGIKQMRPNSQFLQDLNKDIETTLNQIDVTVIWTPFDLMIFPPSSSKMGIGEEIKLPVLIHEQMVRHHQLLKTVSDSLSKPVKI</sequence>
<dbReference type="SUPFAM" id="SSF53474">
    <property type="entry name" value="alpha/beta-Hydrolases"/>
    <property type="match status" value="1"/>
</dbReference>
<dbReference type="EMBL" id="AADV02000008">
    <property type="protein sequence ID" value="EAM51130.1"/>
    <property type="molecule type" value="Genomic_DNA"/>
</dbReference>
<dbReference type="AlphaFoldDB" id="Q4C4N6"/>
<reference evidence="1" key="1">
    <citation type="submission" date="2004-02" db="EMBL/GenBank/DDBJ databases">
        <authorList>
            <consortium name="DOE Joint Genome Institute"/>
        </authorList>
    </citation>
    <scope>NUCLEOTIDE SEQUENCE [LARGE SCALE GENOMIC DNA]</scope>
    <source>
        <strain evidence="1">WH 8501</strain>
    </source>
</reference>
<evidence type="ECO:0000313" key="2">
    <source>
        <dbReference type="Proteomes" id="UP000003922"/>
    </source>
</evidence>
<reference evidence="1" key="3">
    <citation type="submission" date="2016-12" db="EMBL/GenBank/DDBJ databases">
        <title>Annotation of the draft genome assembly of Crocosphaera watsonii WH 8501.</title>
        <authorList>
            <consortium name="US DOE Joint Genome Institute (JGI-ORNL)"/>
            <person name="Larimer F."/>
            <person name="Land M."/>
        </authorList>
    </citation>
    <scope>NUCLEOTIDE SEQUENCE</scope>
    <source>
        <strain evidence="1">WH 8501</strain>
    </source>
</reference>
<dbReference type="RefSeq" id="WP_007305257.1">
    <property type="nucleotide sequence ID" value="NZ_AADV02000008.1"/>
</dbReference>
<dbReference type="ESTHER" id="crowt-q4c4n6">
    <property type="family name" value="Lipase_2"/>
</dbReference>
<keyword evidence="2" id="KW-1185">Reference proteome</keyword>
<reference evidence="1" key="2">
    <citation type="submission" date="2005-06" db="EMBL/GenBank/DDBJ databases">
        <title>Sequencing of the draft genome and assembly of Crocosphaera watsonii WH 8501.</title>
        <authorList>
            <consortium name="US DOE Joint Genome Institute (JGI-PGF)"/>
            <person name="Copeland A."/>
            <person name="Lucas S."/>
            <person name="Lapidus A."/>
            <person name="Barry K."/>
            <person name="Detter C."/>
            <person name="Glavina T."/>
            <person name="Hammon N."/>
            <person name="Israni S."/>
            <person name="Pitluck S."/>
            <person name="Richardson P."/>
        </authorList>
    </citation>
    <scope>NUCLEOTIDE SEQUENCE [LARGE SCALE GENOMIC DNA]</scope>
    <source>
        <strain evidence="1">WH 8501</strain>
    </source>
</reference>
<organism evidence="1 2">
    <name type="scientific">Crocosphaera watsonii WH 8501</name>
    <dbReference type="NCBI Taxonomy" id="165597"/>
    <lineage>
        <taxon>Bacteria</taxon>
        <taxon>Bacillati</taxon>
        <taxon>Cyanobacteriota</taxon>
        <taxon>Cyanophyceae</taxon>
        <taxon>Oscillatoriophycideae</taxon>
        <taxon>Chroococcales</taxon>
        <taxon>Aphanothecaceae</taxon>
        <taxon>Crocosphaera</taxon>
    </lineage>
</organism>
<accession>Q4C4N6</accession>
<dbReference type="Pfam" id="PF02089">
    <property type="entry name" value="Palm_thioest"/>
    <property type="match status" value="1"/>
</dbReference>
<dbReference type="InterPro" id="IPR029058">
    <property type="entry name" value="AB_hydrolase_fold"/>
</dbReference>
<dbReference type="Gene3D" id="3.40.50.1820">
    <property type="entry name" value="alpha/beta hydrolase"/>
    <property type="match status" value="1"/>
</dbReference>
<comment type="caution">
    <text evidence="1">The sequence shown here is derived from an EMBL/GenBank/DDBJ whole genome shotgun (WGS) entry which is preliminary data.</text>
</comment>
<proteinExistence type="predicted"/>
<dbReference type="PANTHER" id="PTHR37946">
    <property type="entry name" value="SLL1969 PROTEIN"/>
    <property type="match status" value="1"/>
</dbReference>
<dbReference type="PANTHER" id="PTHR37946:SF1">
    <property type="entry name" value="SLL1969 PROTEIN"/>
    <property type="match status" value="1"/>
</dbReference>
<dbReference type="Proteomes" id="UP000003922">
    <property type="component" value="Unassembled WGS sequence"/>
</dbReference>
<dbReference type="OrthoDB" id="9765872at2"/>
<protein>
    <submittedName>
        <fullName evidence="1">Lipase, class 2</fullName>
    </submittedName>
</protein>
<evidence type="ECO:0000313" key="1">
    <source>
        <dbReference type="EMBL" id="EAM51130.1"/>
    </source>
</evidence>